<evidence type="ECO:0000256" key="7">
    <source>
        <dbReference type="ARBA" id="ARBA00023136"/>
    </source>
</evidence>
<keyword evidence="2" id="KW-1003">Cell membrane</keyword>
<name>A0A497ZGH7_9RHOB</name>
<protein>
    <recommendedName>
        <fullName evidence="11">Dolichyl-phosphate-mannose-protein mannosyltransferase</fullName>
    </recommendedName>
</protein>
<comment type="caution">
    <text evidence="9">The sequence shown here is derived from an EMBL/GenBank/DDBJ whole genome shotgun (WGS) entry which is preliminary data.</text>
</comment>
<dbReference type="OrthoDB" id="9775035at2"/>
<evidence type="ECO:0000256" key="4">
    <source>
        <dbReference type="ARBA" id="ARBA00022679"/>
    </source>
</evidence>
<accession>A0A497ZGH7</accession>
<feature type="transmembrane region" description="Helical" evidence="8">
    <location>
        <begin position="194"/>
        <end position="212"/>
    </location>
</feature>
<evidence type="ECO:0000256" key="2">
    <source>
        <dbReference type="ARBA" id="ARBA00022475"/>
    </source>
</evidence>
<sequence>MTQIELKSSKFQNGFGFAVLACICIVITAAYWHAQNLGGGDLWRYDEFYTHDRTLGFAAFQDWFTVYSLGKPSLEKPPLQYWMSAGLIQAGLTDLIALRIPSLIFAAGAMIATAALAYVMFPRQVWLMPISVLLLSTSDQFWQYSTSAMLDAGAVFFVTLGVLSLFLSLKNPRYWPTFPITVFLAGLQKGPTPLGFLLIALIGVALTSRFHGDKLRDIARNRRFQYSVLAAFFLGFIWQIFQHAKYWGQDRLSGSIEGEMINRFIPENLEFVSRTISGFDTLILYDEPVIRLAGLAGLLMIPFIYRTSAYFAMSSIAVLFVLIMILAQDSVYDRYTLTILPLLCVGAAWLIFYICRRPVIGCVAAVLVVVALGGPLRPVEVLAQSKSRDYGMPIAEILGQLNDSFESGETAIFCRIENRNFPRGAVHVHAPKAGPGQHIYLRSVDSLTRDMRKYKGGRIRGLCLKSEIDLLSPHFEGVTTEPVGGGFHIWTASRYRQAISE</sequence>
<feature type="transmembrane region" description="Helical" evidence="8">
    <location>
        <begin position="310"/>
        <end position="328"/>
    </location>
</feature>
<proteinExistence type="predicted"/>
<comment type="subcellular location">
    <subcellularLocation>
        <location evidence="1">Cell membrane</location>
        <topology evidence="1">Multi-pass membrane protein</topology>
    </subcellularLocation>
</comment>
<evidence type="ECO:0000256" key="8">
    <source>
        <dbReference type="SAM" id="Phobius"/>
    </source>
</evidence>
<dbReference type="GO" id="GO:0009103">
    <property type="term" value="P:lipopolysaccharide biosynthetic process"/>
    <property type="evidence" value="ECO:0007669"/>
    <property type="project" value="UniProtKB-ARBA"/>
</dbReference>
<feature type="transmembrane region" description="Helical" evidence="8">
    <location>
        <begin position="359"/>
        <end position="376"/>
    </location>
</feature>
<gene>
    <name evidence="9" type="ORF">CLV75_1481</name>
</gene>
<organism evidence="9 10">
    <name type="scientific">Ruegeria conchae</name>
    <dbReference type="NCBI Taxonomy" id="981384"/>
    <lineage>
        <taxon>Bacteria</taxon>
        <taxon>Pseudomonadati</taxon>
        <taxon>Pseudomonadota</taxon>
        <taxon>Alphaproteobacteria</taxon>
        <taxon>Rhodobacterales</taxon>
        <taxon>Roseobacteraceae</taxon>
        <taxon>Ruegeria</taxon>
    </lineage>
</organism>
<dbReference type="STRING" id="981384.GCA_000192475_04089"/>
<dbReference type="GO" id="GO:0016763">
    <property type="term" value="F:pentosyltransferase activity"/>
    <property type="evidence" value="ECO:0007669"/>
    <property type="project" value="TreeGrafter"/>
</dbReference>
<evidence type="ECO:0000256" key="5">
    <source>
        <dbReference type="ARBA" id="ARBA00022692"/>
    </source>
</evidence>
<evidence type="ECO:0000313" key="10">
    <source>
        <dbReference type="Proteomes" id="UP000271700"/>
    </source>
</evidence>
<dbReference type="Proteomes" id="UP000271700">
    <property type="component" value="Unassembled WGS sequence"/>
</dbReference>
<keyword evidence="6 8" id="KW-1133">Transmembrane helix</keyword>
<reference evidence="9 10" key="1">
    <citation type="submission" date="2018-10" db="EMBL/GenBank/DDBJ databases">
        <title>Genomic Encyclopedia of Archaeal and Bacterial Type Strains, Phase II (KMG-II): from individual species to whole genera.</title>
        <authorList>
            <person name="Goeker M."/>
        </authorList>
    </citation>
    <scope>NUCLEOTIDE SEQUENCE [LARGE SCALE GENOMIC DNA]</scope>
    <source>
        <strain evidence="9 10">DSM 29317</strain>
    </source>
</reference>
<feature type="transmembrane region" description="Helical" evidence="8">
    <location>
        <begin position="224"/>
        <end position="241"/>
    </location>
</feature>
<keyword evidence="7 8" id="KW-0472">Membrane</keyword>
<evidence type="ECO:0000256" key="1">
    <source>
        <dbReference type="ARBA" id="ARBA00004651"/>
    </source>
</evidence>
<feature type="transmembrane region" description="Helical" evidence="8">
    <location>
        <begin position="103"/>
        <end position="121"/>
    </location>
</feature>
<evidence type="ECO:0000313" key="9">
    <source>
        <dbReference type="EMBL" id="RLK07820.1"/>
    </source>
</evidence>
<keyword evidence="5 8" id="KW-0812">Transmembrane</keyword>
<evidence type="ECO:0008006" key="11">
    <source>
        <dbReference type="Google" id="ProtNLM"/>
    </source>
</evidence>
<keyword evidence="10" id="KW-1185">Reference proteome</keyword>
<dbReference type="EMBL" id="RCCT01000002">
    <property type="protein sequence ID" value="RLK07820.1"/>
    <property type="molecule type" value="Genomic_DNA"/>
</dbReference>
<dbReference type="PANTHER" id="PTHR33908">
    <property type="entry name" value="MANNOSYLTRANSFERASE YKCB-RELATED"/>
    <property type="match status" value="1"/>
</dbReference>
<dbReference type="RefSeq" id="WP_139056579.1">
    <property type="nucleotide sequence ID" value="NZ_AEYW01000001.1"/>
</dbReference>
<feature type="transmembrane region" description="Helical" evidence="8">
    <location>
        <begin position="12"/>
        <end position="34"/>
    </location>
</feature>
<dbReference type="InterPro" id="IPR050297">
    <property type="entry name" value="LipidA_mod_glycosyltrf_83"/>
</dbReference>
<dbReference type="PANTHER" id="PTHR33908:SF11">
    <property type="entry name" value="MEMBRANE PROTEIN"/>
    <property type="match status" value="1"/>
</dbReference>
<feature type="transmembrane region" description="Helical" evidence="8">
    <location>
        <begin position="288"/>
        <end position="305"/>
    </location>
</feature>
<evidence type="ECO:0000256" key="6">
    <source>
        <dbReference type="ARBA" id="ARBA00022989"/>
    </source>
</evidence>
<feature type="transmembrane region" description="Helical" evidence="8">
    <location>
        <begin position="141"/>
        <end position="166"/>
    </location>
</feature>
<dbReference type="PROSITE" id="PS51257">
    <property type="entry name" value="PROKAR_LIPOPROTEIN"/>
    <property type="match status" value="1"/>
</dbReference>
<dbReference type="AlphaFoldDB" id="A0A497ZGH7"/>
<keyword evidence="3" id="KW-0328">Glycosyltransferase</keyword>
<keyword evidence="4" id="KW-0808">Transferase</keyword>
<dbReference type="GO" id="GO:0005886">
    <property type="term" value="C:plasma membrane"/>
    <property type="evidence" value="ECO:0007669"/>
    <property type="project" value="UniProtKB-SubCell"/>
</dbReference>
<feature type="transmembrane region" description="Helical" evidence="8">
    <location>
        <begin position="334"/>
        <end position="352"/>
    </location>
</feature>
<evidence type="ECO:0000256" key="3">
    <source>
        <dbReference type="ARBA" id="ARBA00022676"/>
    </source>
</evidence>